<evidence type="ECO:0000256" key="1">
    <source>
        <dbReference type="ARBA" id="ARBA00003217"/>
    </source>
</evidence>
<reference evidence="18 19" key="1">
    <citation type="journal article" date="2015" name="Genome Announc.">
        <title>Expanding the biotechnology potential of lactobacilli through comparative genomics of 213 strains and associated genera.</title>
        <authorList>
            <person name="Sun Z."/>
            <person name="Harris H.M."/>
            <person name="McCann A."/>
            <person name="Guo C."/>
            <person name="Argimon S."/>
            <person name="Zhang W."/>
            <person name="Yang X."/>
            <person name="Jeffery I.B."/>
            <person name="Cooney J.C."/>
            <person name="Kagawa T.F."/>
            <person name="Liu W."/>
            <person name="Song Y."/>
            <person name="Salvetti E."/>
            <person name="Wrobel A."/>
            <person name="Rasinkangas P."/>
            <person name="Parkhill J."/>
            <person name="Rea M.C."/>
            <person name="O'Sullivan O."/>
            <person name="Ritari J."/>
            <person name="Douillard F.P."/>
            <person name="Paul Ross R."/>
            <person name="Yang R."/>
            <person name="Briner A.E."/>
            <person name="Felis G.E."/>
            <person name="de Vos W.M."/>
            <person name="Barrangou R."/>
            <person name="Klaenhammer T.R."/>
            <person name="Caufield P.W."/>
            <person name="Cui Y."/>
            <person name="Zhang H."/>
            <person name="O'Toole P.W."/>
        </authorList>
    </citation>
    <scope>NUCLEOTIDE SEQUENCE [LARGE SCALE GENOMIC DNA]</scope>
    <source>
        <strain evidence="18 19">DSM 15707</strain>
    </source>
</reference>
<dbReference type="SUPFAM" id="SSF69189">
    <property type="entry name" value="Penicillin-binding protein associated domain"/>
    <property type="match status" value="1"/>
</dbReference>
<feature type="domain" description="Peptidase S11 D-Ala-D-Ala carboxypeptidase A C-terminal" evidence="17">
    <location>
        <begin position="297"/>
        <end position="396"/>
    </location>
</feature>
<dbReference type="InterPro" id="IPR012907">
    <property type="entry name" value="Peptidase_S11_C"/>
</dbReference>
<evidence type="ECO:0000256" key="3">
    <source>
        <dbReference type="ARBA" id="ARBA00007164"/>
    </source>
</evidence>
<evidence type="ECO:0000256" key="16">
    <source>
        <dbReference type="SAM" id="SignalP"/>
    </source>
</evidence>
<dbReference type="SUPFAM" id="SSF56601">
    <property type="entry name" value="beta-lactamase/transpeptidase-like"/>
    <property type="match status" value="1"/>
</dbReference>
<name>A0A0R1RS60_9LACO</name>
<dbReference type="PANTHER" id="PTHR35333:SF4">
    <property type="entry name" value="SLR0121 PROTEIN"/>
    <property type="match status" value="1"/>
</dbReference>
<accession>A0A0R1RS60</accession>
<dbReference type="InterPro" id="IPR012338">
    <property type="entry name" value="Beta-lactam/transpept-like"/>
</dbReference>
<keyword evidence="5" id="KW-0121">Carboxypeptidase</keyword>
<keyword evidence="10" id="KW-0573">Peptidoglycan synthesis</keyword>
<dbReference type="PANTHER" id="PTHR35333">
    <property type="entry name" value="BETA-LACTAMASE"/>
    <property type="match status" value="1"/>
</dbReference>
<dbReference type="GO" id="GO:0046677">
    <property type="term" value="P:response to antibiotic"/>
    <property type="evidence" value="ECO:0007669"/>
    <property type="project" value="InterPro"/>
</dbReference>
<dbReference type="GO" id="GO:0071555">
    <property type="term" value="P:cell wall organization"/>
    <property type="evidence" value="ECO:0007669"/>
    <property type="project" value="UniProtKB-KW"/>
</dbReference>
<evidence type="ECO:0000256" key="15">
    <source>
        <dbReference type="RuleBase" id="RU004016"/>
    </source>
</evidence>
<evidence type="ECO:0000259" key="17">
    <source>
        <dbReference type="SMART" id="SM00936"/>
    </source>
</evidence>
<dbReference type="OrthoDB" id="9791132at2"/>
<dbReference type="GO" id="GO:0008800">
    <property type="term" value="F:beta-lactamase activity"/>
    <property type="evidence" value="ECO:0007669"/>
    <property type="project" value="InterPro"/>
</dbReference>
<dbReference type="GO" id="GO:0008360">
    <property type="term" value="P:regulation of cell shape"/>
    <property type="evidence" value="ECO:0007669"/>
    <property type="project" value="UniProtKB-KW"/>
</dbReference>
<comment type="caution">
    <text evidence="18">The sequence shown here is derived from an EMBL/GenBank/DDBJ whole genome shotgun (WGS) entry which is preliminary data.</text>
</comment>
<evidence type="ECO:0000256" key="11">
    <source>
        <dbReference type="ARBA" id="ARBA00023316"/>
    </source>
</evidence>
<keyword evidence="6" id="KW-0645">Protease</keyword>
<dbReference type="Pfam" id="PF00768">
    <property type="entry name" value="Peptidase_S11"/>
    <property type="match status" value="1"/>
</dbReference>
<comment type="similarity">
    <text evidence="3 15">Belongs to the peptidase S11 family.</text>
</comment>
<organism evidence="18 19">
    <name type="scientific">Paucilactobacillus oligofermentans DSM 15707 = LMG 22743</name>
    <dbReference type="NCBI Taxonomy" id="1423778"/>
    <lineage>
        <taxon>Bacteria</taxon>
        <taxon>Bacillati</taxon>
        <taxon>Bacillota</taxon>
        <taxon>Bacilli</taxon>
        <taxon>Lactobacillales</taxon>
        <taxon>Lactobacillaceae</taxon>
        <taxon>Paucilactobacillus</taxon>
    </lineage>
</organism>
<dbReference type="GO" id="GO:0030655">
    <property type="term" value="P:beta-lactam antibiotic catabolic process"/>
    <property type="evidence" value="ECO:0007669"/>
    <property type="project" value="InterPro"/>
</dbReference>
<evidence type="ECO:0000256" key="9">
    <source>
        <dbReference type="ARBA" id="ARBA00022960"/>
    </source>
</evidence>
<proteinExistence type="inferred from homology"/>
<keyword evidence="19" id="KW-1185">Reference proteome</keyword>
<evidence type="ECO:0000256" key="6">
    <source>
        <dbReference type="ARBA" id="ARBA00022670"/>
    </source>
</evidence>
<dbReference type="GO" id="GO:0009252">
    <property type="term" value="P:peptidoglycan biosynthetic process"/>
    <property type="evidence" value="ECO:0007669"/>
    <property type="project" value="UniProtKB-UniPathway"/>
</dbReference>
<dbReference type="Pfam" id="PF07943">
    <property type="entry name" value="PBP5_C"/>
    <property type="match status" value="1"/>
</dbReference>
<dbReference type="InterPro" id="IPR037167">
    <property type="entry name" value="Peptidase_S11_C_sf"/>
</dbReference>
<evidence type="ECO:0000256" key="5">
    <source>
        <dbReference type="ARBA" id="ARBA00022645"/>
    </source>
</evidence>
<dbReference type="InterPro" id="IPR000871">
    <property type="entry name" value="Beta-lactam_class-A"/>
</dbReference>
<dbReference type="EC" id="3.4.16.4" evidence="4"/>
<evidence type="ECO:0000256" key="12">
    <source>
        <dbReference type="ARBA" id="ARBA00034000"/>
    </source>
</evidence>
<evidence type="ECO:0000256" key="4">
    <source>
        <dbReference type="ARBA" id="ARBA00012448"/>
    </source>
</evidence>
<feature type="active site" description="Acyl-ester intermediate" evidence="13">
    <location>
        <position position="63"/>
    </location>
</feature>
<dbReference type="SMART" id="SM00936">
    <property type="entry name" value="PBP5_C"/>
    <property type="match status" value="1"/>
</dbReference>
<protein>
    <recommendedName>
        <fullName evidence="4">serine-type D-Ala-D-Ala carboxypeptidase</fullName>
        <ecNumber evidence="4">3.4.16.4</ecNumber>
    </recommendedName>
</protein>
<feature type="signal peptide" evidence="16">
    <location>
        <begin position="1"/>
        <end position="27"/>
    </location>
</feature>
<evidence type="ECO:0000256" key="2">
    <source>
        <dbReference type="ARBA" id="ARBA00004752"/>
    </source>
</evidence>
<evidence type="ECO:0000313" key="19">
    <source>
        <dbReference type="Proteomes" id="UP000051697"/>
    </source>
</evidence>
<dbReference type="EMBL" id="AZFE01000002">
    <property type="protein sequence ID" value="KRL58036.1"/>
    <property type="molecule type" value="Genomic_DNA"/>
</dbReference>
<evidence type="ECO:0000256" key="7">
    <source>
        <dbReference type="ARBA" id="ARBA00022729"/>
    </source>
</evidence>
<feature type="active site" evidence="13">
    <location>
        <position position="127"/>
    </location>
</feature>
<dbReference type="InterPro" id="IPR001967">
    <property type="entry name" value="Peptidase_S11_N"/>
</dbReference>
<dbReference type="PATRIC" id="fig|1423778.4.peg.124"/>
<comment type="pathway">
    <text evidence="2">Cell wall biogenesis; peptidoglycan biosynthesis.</text>
</comment>
<dbReference type="STRING" id="1423778.FC70_GL000109"/>
<evidence type="ECO:0000313" key="18">
    <source>
        <dbReference type="EMBL" id="KRL58036.1"/>
    </source>
</evidence>
<feature type="active site" description="Proton acceptor" evidence="13">
    <location>
        <position position="66"/>
    </location>
</feature>
<comment type="function">
    <text evidence="1">Removes C-terminal D-alanyl residues from sugar-peptide cell wall precursors.</text>
</comment>
<dbReference type="UniPathway" id="UPA00219"/>
<dbReference type="InterPro" id="IPR018044">
    <property type="entry name" value="Peptidase_S11"/>
</dbReference>
<evidence type="ECO:0000256" key="10">
    <source>
        <dbReference type="ARBA" id="ARBA00022984"/>
    </source>
</evidence>
<dbReference type="KEGG" id="lol:LACOL_1590"/>
<dbReference type="GO" id="GO:0009002">
    <property type="term" value="F:serine-type D-Ala-D-Ala carboxypeptidase activity"/>
    <property type="evidence" value="ECO:0007669"/>
    <property type="project" value="UniProtKB-EC"/>
</dbReference>
<evidence type="ECO:0000256" key="8">
    <source>
        <dbReference type="ARBA" id="ARBA00022801"/>
    </source>
</evidence>
<dbReference type="InterPro" id="IPR015956">
    <property type="entry name" value="Peniciliin-bd_prot_C_sf"/>
</dbReference>
<comment type="catalytic activity">
    <reaction evidence="12">
        <text>Preferential cleavage: (Ac)2-L-Lys-D-Ala-|-D-Ala. Also transpeptidation of peptidyl-alanyl moieties that are N-acyl substituents of D-alanine.</text>
        <dbReference type="EC" id="3.4.16.4"/>
    </reaction>
</comment>
<keyword evidence="8" id="KW-0378">Hydrolase</keyword>
<keyword evidence="7 16" id="KW-0732">Signal</keyword>
<dbReference type="PRINTS" id="PR00725">
    <property type="entry name" value="DADACBPTASE1"/>
</dbReference>
<dbReference type="RefSeq" id="WP_057889073.1">
    <property type="nucleotide sequence ID" value="NZ_AZFE01000002.1"/>
</dbReference>
<feature type="binding site" evidence="14">
    <location>
        <position position="248"/>
    </location>
    <ligand>
        <name>substrate</name>
    </ligand>
</feature>
<keyword evidence="11" id="KW-0961">Cell wall biogenesis/degradation</keyword>
<keyword evidence="9" id="KW-0133">Cell shape</keyword>
<dbReference type="AlphaFoldDB" id="A0A0R1RS60"/>
<dbReference type="Proteomes" id="UP000051697">
    <property type="component" value="Unassembled WGS sequence"/>
</dbReference>
<dbReference type="Gene3D" id="2.60.410.10">
    <property type="entry name" value="D-Ala-D-Ala carboxypeptidase, C-terminal domain"/>
    <property type="match status" value="1"/>
</dbReference>
<gene>
    <name evidence="18" type="ORF">FC70_GL000109</name>
</gene>
<feature type="chain" id="PRO_5013464708" description="serine-type D-Ala-D-Ala carboxypeptidase" evidence="16">
    <location>
        <begin position="28"/>
        <end position="410"/>
    </location>
</feature>
<evidence type="ECO:0000256" key="13">
    <source>
        <dbReference type="PIRSR" id="PIRSR618044-1"/>
    </source>
</evidence>
<evidence type="ECO:0000256" key="14">
    <source>
        <dbReference type="PIRSR" id="PIRSR618044-2"/>
    </source>
</evidence>
<sequence>MIKKWLISVLSALLVLGSGIGAINAQAADTITGVNASAALAIDADTGQILYQNNADQVLPVASISKLLAVLVILDEIKAGQISWDTKVTISEEIAAVSTDTTLSNIALNAGQQYTVKQLVDAALIKSADGATLALSTMNDTISSFNEKMQTKAKALGINDAQIYNAVGLQNKDLGSLKVAEQADDVENAMSAKDVAKISQAIVEKYPEILKITATKTATFDTTEMTNLNEMLPGNASAVADYTTDGLKTGTSDAAGESFAGTGTYQGHRIITVILHANGISRFTQTANMINDIIGKYDPVTIDGTTSFDKATTVTVPNGKSVKLSTKFVGKTTLWLPKGTGLKSLTHQLHYKNGKLEAPIKKNQTIGSLTLSGKQLSFLDSDNIKIDLKAKTVDEKANLIVRTWRSVFGS</sequence>
<dbReference type="Gene3D" id="3.40.710.10">
    <property type="entry name" value="DD-peptidase/beta-lactamase superfamily"/>
    <property type="match status" value="1"/>
</dbReference>
<dbReference type="GO" id="GO:0006508">
    <property type="term" value="P:proteolysis"/>
    <property type="evidence" value="ECO:0007669"/>
    <property type="project" value="UniProtKB-KW"/>
</dbReference>